<dbReference type="InterPro" id="IPR027417">
    <property type="entry name" value="P-loop_NTPase"/>
</dbReference>
<dbReference type="STRING" id="1255043.TVNIR_2258"/>
<dbReference type="SUPFAM" id="SSF52540">
    <property type="entry name" value="P-loop containing nucleoside triphosphate hydrolases"/>
    <property type="match status" value="2"/>
</dbReference>
<feature type="domain" description="Helicase ATP-binding" evidence="4">
    <location>
        <begin position="90"/>
        <end position="276"/>
    </location>
</feature>
<evidence type="ECO:0000259" key="4">
    <source>
        <dbReference type="PROSITE" id="PS51192"/>
    </source>
</evidence>
<reference evidence="6" key="1">
    <citation type="submission" date="2015-12" db="EMBL/GenBank/DDBJ databases">
        <authorList>
            <person name="Tikhonova T.V."/>
            <person name="Pavlov A.R."/>
            <person name="Beletsky A.V."/>
            <person name="Mardanov A.V."/>
            <person name="Sorokin D.Y."/>
            <person name="Ravin N.V."/>
            <person name="Popov V.O."/>
        </authorList>
    </citation>
    <scope>NUCLEOTIDE SEQUENCE</scope>
    <source>
        <strain evidence="6">DSM 14787</strain>
    </source>
</reference>
<dbReference type="PROSITE" id="PS51192">
    <property type="entry name" value="HELICASE_ATP_BIND_1"/>
    <property type="match status" value="1"/>
</dbReference>
<dbReference type="Pfam" id="PF00270">
    <property type="entry name" value="DEAD"/>
    <property type="match status" value="1"/>
</dbReference>
<organism evidence="6 7">
    <name type="scientific">Thioalkalivibrio nitratireducens (strain DSM 14787 / UNIQEM 213 / ALEN2)</name>
    <dbReference type="NCBI Taxonomy" id="1255043"/>
    <lineage>
        <taxon>Bacteria</taxon>
        <taxon>Pseudomonadati</taxon>
        <taxon>Pseudomonadota</taxon>
        <taxon>Gammaproteobacteria</taxon>
        <taxon>Chromatiales</taxon>
        <taxon>Ectothiorhodospiraceae</taxon>
        <taxon>Thioalkalivibrio</taxon>
    </lineage>
</organism>
<dbReference type="PANTHER" id="PTHR47957:SF3">
    <property type="entry name" value="ATP-DEPENDENT HELICASE HRQ1"/>
    <property type="match status" value="1"/>
</dbReference>
<dbReference type="Proteomes" id="UP000010809">
    <property type="component" value="Chromosome"/>
</dbReference>
<keyword evidence="7" id="KW-1185">Reference proteome</keyword>
<keyword evidence="6" id="KW-0347">Helicase</keyword>
<evidence type="ECO:0000256" key="1">
    <source>
        <dbReference type="ARBA" id="ARBA00022741"/>
    </source>
</evidence>
<evidence type="ECO:0000313" key="6">
    <source>
        <dbReference type="EMBL" id="ALU34406.1"/>
    </source>
</evidence>
<evidence type="ECO:0000256" key="2">
    <source>
        <dbReference type="ARBA" id="ARBA00022840"/>
    </source>
</evidence>
<keyword evidence="2" id="KW-0067">ATP-binding</keyword>
<evidence type="ECO:0000259" key="5">
    <source>
        <dbReference type="PROSITE" id="PS51194"/>
    </source>
</evidence>
<dbReference type="GO" id="GO:0005524">
    <property type="term" value="F:ATP binding"/>
    <property type="evidence" value="ECO:0007669"/>
    <property type="project" value="UniProtKB-KW"/>
</dbReference>
<feature type="coiled-coil region" evidence="3">
    <location>
        <begin position="1195"/>
        <end position="1229"/>
    </location>
</feature>
<dbReference type="SMART" id="SM00487">
    <property type="entry name" value="DEXDc"/>
    <property type="match status" value="1"/>
</dbReference>
<sequence>MIPSIVASELQEAIRRFLYASFPMTTPGFRRDDGGTMLDDLLAEPEAIFKGPYLGLGLPFRRMEPGATLPFERIELAFTPYRHQVKAFQRLCGPNPRSTLVATGTGSGKTECFSLPILDYCAGRPEPGVKAVIVYPMNALAADQARRFARDIHRDRESLRGRVSVGLYVGDSGPSVHKVMSRDSVITCRETLREYPPDILLTNYKMLDFLLLRPRDQRLWRHNEPGRLRYLVVDELHTFDGAQGTDLACLVRRLRDRLLPGEGLACVGTSATLGGESAGQELIDYASQVFASPFDADAVVMEDRETPEEFLAGAEVRFTNWPTTGTYGGGYAQVQDAAVDNLRKLAMRWFGGDAPALDARDPAVAMQARFQLAERLRECRAFRELLEHAPGLLDVNAVVADWAQRFRIEPAQARQMLDSLLALVSWARRPNDPHATSTDDPGQPFVTLRLQLWLRELSRLVANVGVRPMLRFADDLTDLASPLHLPVVHCRECHATGWLSVRKADEGRLETDLQAIYRTYFGNHPEMCLLFPLEGTPPAEPKGIEGAICPQCGQLLPKAGATQCPHCKGDAPVVPVWEPNMRRTQARGELNVQRSHHDCPFCGAHEGLSLIGSRAASLSSVLIGRLFASPYNDHRKLIAFSDAVQDAAHRAGFFGARTYSTLIRGAIARFVTAQGEGLPLSVVASEMPRYWRNRTGSEARFVGTFIAPNMEWLRDYEYLKVQGQLPPHSAVPGWVEQRLTWEVLQAFGLRARIGRTLERSRVAAVGPDPGALRESATRLAQRLSEEIGSLRGIGETPVLRYLLGFLWRMRVGGAFYHPMLDGYIQDRGKPYALYRTPHMPNYGGAAAPPALVTLGRVGRSFTALAADGRSGYADWFDKTLAVGDAVLASAEYRQVIQRVLGQLTQDGFLIEQEVGGDSVWGLDPERWICTTAVAALTCERCGHQIQVPRQELSDWTEMPCLRSPCAGIYQPSTVALPASGGTSGALHRLVAAEHTALLDSETRHMVEHSFIDGDAPWDVNLLSATPTLEMGIDIGDLSAVLLCSVPPGQANYLQRIGRAGRRDGNALTVTLANAHKHDLYFYADPLAMLAGEVRPPGVFLQATAVLERQLIAYCFDRWAASGIDDSAIPGNLQETLNGVEAEAGGRFPLSLLEFVERHRAEILRSFLGFFPDLPDESREHLGTFLFGGGGTSGMAVRLVNRLHQLVQERKSLTARIDRLKKQKERLESQPQDDRVREELEAVLAERGALMALRRRMNGKPTLNFFTDEGLLPNYAFPEEGVTIHSVILRRVTQAERDEGESGRRYERINFEMQRPAVAALSELAPMNRFYAVGRRVEIDQVDLSVSSAQEWRLCDRCHYMENVTESGDAHTVCPRCGSPQWADAGRKRTLLKLRQVFATADDRGSRIGDDSDQRTPAFFQRQMLVDVPLSSVGKAYRLASEELPFGFEYLPRVKLREVNFGQPGVESHEFAVAGELASRPGFQLCRHCGKVRRKGGRERASFQHAYDCKLRKPGAEESEADYFDSLYLFRELESEAVRILLPLAEVGSSGTRLHSLIAALNLGLRRFFRGDVGHIQVAHQSEPAGGESRKHFLVLFDSVPGGTGYLKELLRQPDNLMNLLRAAFEVVSRCECREDETSDGCYRCLLAYRESRRMDEISRKAAEEILGKILAAADTLQPIDGLASVDINALLESELEQRFVDALANAPGVTLSPQLVHGKSGFFLSVLPQRAGQRAAAWKVEPQVQLGPGQGVAAVKTKPDFVLWPVREAPGLLSVAVFMDGFQYHWNKADDDTLKRQALLDSGRFRVWSLSWHTLPMPGMKQVNPAAQLLKTGQQATMQTLFTRLAPSGGWDPYLAYGGFIDKGPFGWLLAYLAGDTENLDRLRFAALSRALGWLDSRSVQDPAFRNALLEDVQSRFPEAVHAGWSGTQQDPRILGGLLPATGGDDTPMAGIDVGVCLPRSAMQAAAGGDLQGLQADIRVHLGMDDEQARQDKDFETLWGMFWGAANLLQFLPRLTLASARGIQQGLYGVVFRAAEPSGEGSEADDGDALQWQEIAQNSLFGERVLRLRDAGVPPPEVGIELVDEAGAVLPEVELLWRDQRIAVVADVDESGRAGLERLGWTVLDGLDDAVIAELTGRLTP</sequence>
<dbReference type="PANTHER" id="PTHR47957">
    <property type="entry name" value="ATP-DEPENDENT HELICASE HRQ1"/>
    <property type="match status" value="1"/>
</dbReference>
<proteinExistence type="predicted"/>
<dbReference type="InterPro" id="IPR001650">
    <property type="entry name" value="Helicase_C-like"/>
</dbReference>
<dbReference type="PROSITE" id="PS51194">
    <property type="entry name" value="HELICASE_CTER"/>
    <property type="match status" value="1"/>
</dbReference>
<dbReference type="InterPro" id="IPR011545">
    <property type="entry name" value="DEAD/DEAH_box_helicase_dom"/>
</dbReference>
<keyword evidence="3" id="KW-0175">Coiled coil</keyword>
<dbReference type="KEGG" id="tni:TVNIR_2258"/>
<dbReference type="GO" id="GO:0006289">
    <property type="term" value="P:nucleotide-excision repair"/>
    <property type="evidence" value="ECO:0007669"/>
    <property type="project" value="TreeGrafter"/>
</dbReference>
<dbReference type="Gene3D" id="3.40.50.300">
    <property type="entry name" value="P-loop containing nucleotide triphosphate hydrolases"/>
    <property type="match status" value="2"/>
</dbReference>
<accession>A0A0U3FMD3</accession>
<protein>
    <submittedName>
        <fullName evidence="6">DEAD/DEAH box helicase domain protein</fullName>
    </submittedName>
</protein>
<dbReference type="InterPro" id="IPR014001">
    <property type="entry name" value="Helicase_ATP-bd"/>
</dbReference>
<gene>
    <name evidence="6" type="ordered locus">TVNIR_2258</name>
</gene>
<keyword evidence="6" id="KW-0378">Hydrolase</keyword>
<dbReference type="Pfam" id="PF00271">
    <property type="entry name" value="Helicase_C"/>
    <property type="match status" value="1"/>
</dbReference>
<evidence type="ECO:0000256" key="3">
    <source>
        <dbReference type="SAM" id="Coils"/>
    </source>
</evidence>
<dbReference type="SMART" id="SM00490">
    <property type="entry name" value="HELICc"/>
    <property type="match status" value="1"/>
</dbReference>
<dbReference type="EMBL" id="CP003989">
    <property type="protein sequence ID" value="ALU34406.1"/>
    <property type="molecule type" value="Genomic_DNA"/>
</dbReference>
<dbReference type="GO" id="GO:0043138">
    <property type="term" value="F:3'-5' DNA helicase activity"/>
    <property type="evidence" value="ECO:0007669"/>
    <property type="project" value="TreeGrafter"/>
</dbReference>
<evidence type="ECO:0000313" key="7">
    <source>
        <dbReference type="Proteomes" id="UP000010809"/>
    </source>
</evidence>
<dbReference type="Pfam" id="PF09369">
    <property type="entry name" value="MZB"/>
    <property type="match status" value="1"/>
</dbReference>
<name>A0A0U3FMD3_THIND</name>
<feature type="domain" description="Helicase C-terminal" evidence="5">
    <location>
        <begin position="902"/>
        <end position="1111"/>
    </location>
</feature>
<keyword evidence="1" id="KW-0547">Nucleotide-binding</keyword>
<dbReference type="RefSeq" id="WP_083499435.1">
    <property type="nucleotide sequence ID" value="NC_019902.2"/>
</dbReference>
<dbReference type="OrthoDB" id="9815222at2"/>
<dbReference type="GO" id="GO:0036297">
    <property type="term" value="P:interstrand cross-link repair"/>
    <property type="evidence" value="ECO:0007669"/>
    <property type="project" value="TreeGrafter"/>
</dbReference>
<dbReference type="InterPro" id="IPR018973">
    <property type="entry name" value="MZB"/>
</dbReference>
<dbReference type="GO" id="GO:0003676">
    <property type="term" value="F:nucleic acid binding"/>
    <property type="evidence" value="ECO:0007669"/>
    <property type="project" value="InterPro"/>
</dbReference>